<evidence type="ECO:0000313" key="2">
    <source>
        <dbReference type="EMBL" id="AMF83776.1"/>
    </source>
</evidence>
<reference evidence="2 3" key="1">
    <citation type="journal article" date="2015" name="Virol. Sin.">
        <title>Genome sequencing and analysis of a granulovirus isolated from the Asiatic rice leafroller, Cnaphalocrocis medinalis.</title>
        <authorList>
            <person name="Zhang S."/>
            <person name="Zhu Z."/>
            <person name="Sun S."/>
            <person name="Chen Q."/>
            <person name="Deng F."/>
            <person name="Yang K."/>
        </authorList>
    </citation>
    <scope>NUCLEOTIDE SEQUENCE [LARGE SCALE GENOMIC DNA]</scope>
    <source>
        <strain evidence="2 3">Enping</strain>
    </source>
</reference>
<keyword evidence="3" id="KW-1185">Reference proteome</keyword>
<name>A0A0X9DW45_9BBAC</name>
<dbReference type="RefSeq" id="YP_009229943.1">
    <property type="nucleotide sequence ID" value="NC_029304.2"/>
</dbReference>
<dbReference type="Proteomes" id="UP000202719">
    <property type="component" value="Segment"/>
</dbReference>
<evidence type="ECO:0000313" key="3">
    <source>
        <dbReference type="Proteomes" id="UP000202719"/>
    </source>
</evidence>
<protein>
    <submittedName>
        <fullName evidence="1">ORF28</fullName>
    </submittedName>
</protein>
<sequence length="140" mass="16264">MINCSNCNSPQFKFINSDLIECVICKTVLFKCIRCHHILHDSFKYCVNCGLYLLESKQRVLKLKRLQKAKEQKAKLLKTLKQFNKPSTSTSENVFNKPSTSTTNKNVFNIYINDDDDDDDIDIIESEDENFIEAVDKFLK</sequence>
<proteinExistence type="predicted"/>
<reference evidence="2" key="3">
    <citation type="submission" date="2016-01" db="EMBL/GenBank/DDBJ databases">
        <authorList>
            <person name="McClelland M."/>
            <person name="Jain A."/>
            <person name="Saraogi P."/>
            <person name="Mendelson R."/>
            <person name="Westerman R."/>
            <person name="SanMiguel P."/>
            <person name="Csonka L."/>
        </authorList>
    </citation>
    <scope>NUCLEOTIDE SEQUENCE</scope>
    <source>
        <strain evidence="2">Enping</strain>
    </source>
</reference>
<dbReference type="EMBL" id="KU593505">
    <property type="protein sequence ID" value="AMF83776.1"/>
    <property type="molecule type" value="Genomic_DNA"/>
</dbReference>
<organism evidence="1">
    <name type="scientific">Cnaphalocrocis medinalis granulovirus</name>
    <dbReference type="NCBI Taxonomy" id="1750712"/>
    <lineage>
        <taxon>Viruses</taxon>
        <taxon>Viruses incertae sedis</taxon>
        <taxon>Naldaviricetes</taxon>
        <taxon>Lefavirales</taxon>
        <taxon>Baculoviridae</taxon>
        <taxon>Betabaculovirus</taxon>
        <taxon>Betabaculovirus cnamedinalis</taxon>
    </lineage>
</organism>
<dbReference type="GeneID" id="26855051"/>
<accession>A0A0X9DW45</accession>
<evidence type="ECO:0000313" key="1">
    <source>
        <dbReference type="EMBL" id="ALN41961.1"/>
    </source>
</evidence>
<dbReference type="KEGG" id="vg:26855051"/>
<dbReference type="EMBL" id="KP658210">
    <property type="protein sequence ID" value="ALN41961.1"/>
    <property type="molecule type" value="Genomic_DNA"/>
</dbReference>
<reference evidence="1" key="2">
    <citation type="journal article" date="2016" name="PLoS ONE">
        <title>Genome of Cnaphalocrocis medinalis Granulovirus, the First Crambidae-Infecting Betabaculovirus Isolated from Rice Leaffolder to Sequenced.</title>
        <authorList>
            <person name="Han G."/>
            <person name="Xu J."/>
            <person name="Liu Q."/>
            <person name="Li C."/>
            <person name="Xu H."/>
            <person name="Lu Z."/>
        </authorList>
    </citation>
    <scope>NUCLEOTIDE SEQUENCE</scope>
</reference>